<dbReference type="WBParaSite" id="TTAC_0000378701-mRNA-1">
    <property type="protein sequence ID" value="TTAC_0000378701-mRNA-1"/>
    <property type="gene ID" value="TTAC_0000378701"/>
</dbReference>
<evidence type="ECO:0000313" key="1">
    <source>
        <dbReference type="WBParaSite" id="TTAC_0000378701-mRNA-1"/>
    </source>
</evidence>
<accession>A0A0R3WSP7</accession>
<proteinExistence type="predicted"/>
<name>A0A0R3WSP7_HYDTA</name>
<reference evidence="1" key="1">
    <citation type="submission" date="2017-02" db="UniProtKB">
        <authorList>
            <consortium name="WormBaseParasite"/>
        </authorList>
    </citation>
    <scope>IDENTIFICATION</scope>
</reference>
<sequence length="141" mass="16292">MLLKAKARQSLTLFYRNLTLIVFTHFNWRRRSPTRRPIQCCLISTHCIILPHNDKFPGLDNRLLLSGLTLHRKLHPLLPVCIQRLKGKEINTLLARACSCQLLLHRCLIRPLLPAGADVERRGHLNQFDGRPILSSMRAFN</sequence>
<dbReference type="AlphaFoldDB" id="A0A0R3WSP7"/>
<organism evidence="1">
    <name type="scientific">Hydatigena taeniaeformis</name>
    <name type="common">Feline tapeworm</name>
    <name type="synonym">Taenia taeniaeformis</name>
    <dbReference type="NCBI Taxonomy" id="6205"/>
    <lineage>
        <taxon>Eukaryota</taxon>
        <taxon>Metazoa</taxon>
        <taxon>Spiralia</taxon>
        <taxon>Lophotrochozoa</taxon>
        <taxon>Platyhelminthes</taxon>
        <taxon>Cestoda</taxon>
        <taxon>Eucestoda</taxon>
        <taxon>Cyclophyllidea</taxon>
        <taxon>Taeniidae</taxon>
        <taxon>Hydatigera</taxon>
    </lineage>
</organism>
<protein>
    <submittedName>
        <fullName evidence="1">Uncharacterized protein</fullName>
    </submittedName>
</protein>